<dbReference type="InterPro" id="IPR016181">
    <property type="entry name" value="Acyl_CoA_acyltransferase"/>
</dbReference>
<feature type="domain" description="N-acetyltransferase" evidence="4">
    <location>
        <begin position="15"/>
        <end position="167"/>
    </location>
</feature>
<dbReference type="InterPro" id="IPR051531">
    <property type="entry name" value="N-acetyltransferase"/>
</dbReference>
<evidence type="ECO:0000313" key="5">
    <source>
        <dbReference type="EMBL" id="OUI80595.1"/>
    </source>
</evidence>
<dbReference type="AlphaFoldDB" id="A0A252A0G7"/>
<dbReference type="Pfam" id="PF13302">
    <property type="entry name" value="Acetyltransf_3"/>
    <property type="match status" value="1"/>
</dbReference>
<keyword evidence="1" id="KW-0808">Transferase</keyword>
<dbReference type="InterPro" id="IPR000182">
    <property type="entry name" value="GNAT_dom"/>
</dbReference>
<dbReference type="EMBL" id="JOMO01000030">
    <property type="protein sequence ID" value="OUI80595.1"/>
    <property type="molecule type" value="Genomic_DNA"/>
</dbReference>
<dbReference type="SUPFAM" id="SSF55729">
    <property type="entry name" value="Acyl-CoA N-acyltransferases (Nat)"/>
    <property type="match status" value="1"/>
</dbReference>
<evidence type="ECO:0000313" key="6">
    <source>
        <dbReference type="Proteomes" id="UP000194639"/>
    </source>
</evidence>
<dbReference type="RefSeq" id="WP_086552576.1">
    <property type="nucleotide sequence ID" value="NZ_JOMO01000030.1"/>
</dbReference>
<accession>A0A252A0G7</accession>
<keyword evidence="2" id="KW-0012">Acyltransferase</keyword>
<gene>
    <name evidence="5" type="ORF">HK12_07610</name>
</gene>
<comment type="similarity">
    <text evidence="3">Belongs to the acetyltransferase family. RimJ subfamily.</text>
</comment>
<dbReference type="PANTHER" id="PTHR43792:SF8">
    <property type="entry name" value="[RIBOSOMAL PROTEIN US5]-ALANINE N-ACETYLTRANSFERASE"/>
    <property type="match status" value="1"/>
</dbReference>
<proteinExistence type="inferred from homology"/>
<evidence type="ECO:0000259" key="4">
    <source>
        <dbReference type="PROSITE" id="PS51186"/>
    </source>
</evidence>
<organism evidence="5 6">
    <name type="scientific">Acetobacter orientalis</name>
    <dbReference type="NCBI Taxonomy" id="146474"/>
    <lineage>
        <taxon>Bacteria</taxon>
        <taxon>Pseudomonadati</taxon>
        <taxon>Pseudomonadota</taxon>
        <taxon>Alphaproteobacteria</taxon>
        <taxon>Acetobacterales</taxon>
        <taxon>Acetobacteraceae</taxon>
        <taxon>Acetobacter</taxon>
    </lineage>
</organism>
<protein>
    <recommendedName>
        <fullName evidence="4">N-acetyltransferase domain-containing protein</fullName>
    </recommendedName>
</protein>
<dbReference type="Gene3D" id="3.40.630.30">
    <property type="match status" value="1"/>
</dbReference>
<comment type="caution">
    <text evidence="5">The sequence shown here is derived from an EMBL/GenBank/DDBJ whole genome shotgun (WGS) entry which is preliminary data.</text>
</comment>
<name>A0A252A0G7_9PROT</name>
<dbReference type="PANTHER" id="PTHR43792">
    <property type="entry name" value="GNAT FAMILY, PUTATIVE (AFU_ORTHOLOGUE AFUA_3G00765)-RELATED-RELATED"/>
    <property type="match status" value="1"/>
</dbReference>
<evidence type="ECO:0000256" key="1">
    <source>
        <dbReference type="ARBA" id="ARBA00022679"/>
    </source>
</evidence>
<dbReference type="GO" id="GO:0016747">
    <property type="term" value="F:acyltransferase activity, transferring groups other than amino-acyl groups"/>
    <property type="evidence" value="ECO:0007669"/>
    <property type="project" value="InterPro"/>
</dbReference>
<sequence>MDTLSHLPALTTQRLHIRPLRVTDAQAVQDMTNHKGITECVHFLPTPFDHTAALKLLENQKSGHDLFWGAWLTASSTLVAIIGTHLHGATELEIGYWVNPVFQRQGIAQEATSALIQALRHNFSERQIIAECRPANVPSSALLQKLGFTPTHQDGLRPGRKKFIFKN</sequence>
<reference evidence="5 6" key="1">
    <citation type="submission" date="2014-06" db="EMBL/GenBank/DDBJ databases">
        <authorList>
            <person name="Ju J."/>
            <person name="Zhang J."/>
        </authorList>
    </citation>
    <scope>NUCLEOTIDE SEQUENCE [LARGE SCALE GENOMIC DNA]</scope>
    <source>
        <strain evidence="5">DmW_045</strain>
    </source>
</reference>
<evidence type="ECO:0000256" key="2">
    <source>
        <dbReference type="ARBA" id="ARBA00023315"/>
    </source>
</evidence>
<dbReference type="Proteomes" id="UP000194639">
    <property type="component" value="Unassembled WGS sequence"/>
</dbReference>
<dbReference type="PROSITE" id="PS51186">
    <property type="entry name" value="GNAT"/>
    <property type="match status" value="1"/>
</dbReference>
<evidence type="ECO:0000256" key="3">
    <source>
        <dbReference type="ARBA" id="ARBA00038502"/>
    </source>
</evidence>